<dbReference type="Gene3D" id="3.30.40.10">
    <property type="entry name" value="Zinc/RING finger domain, C3HC4 (zinc finger)"/>
    <property type="match status" value="1"/>
</dbReference>
<evidence type="ECO:0000256" key="1">
    <source>
        <dbReference type="ARBA" id="ARBA00022723"/>
    </source>
</evidence>
<dbReference type="GO" id="GO:0008270">
    <property type="term" value="F:zinc ion binding"/>
    <property type="evidence" value="ECO:0007669"/>
    <property type="project" value="UniProtKB-KW"/>
</dbReference>
<feature type="compositionally biased region" description="Polar residues" evidence="6">
    <location>
        <begin position="258"/>
        <end position="270"/>
    </location>
</feature>
<feature type="region of interest" description="Disordered" evidence="6">
    <location>
        <begin position="42"/>
        <end position="91"/>
    </location>
</feature>
<feature type="compositionally biased region" description="Basic and acidic residues" evidence="6">
    <location>
        <begin position="1144"/>
        <end position="1154"/>
    </location>
</feature>
<dbReference type="InterPro" id="IPR019734">
    <property type="entry name" value="TPR_rpt"/>
</dbReference>
<feature type="region of interest" description="Disordered" evidence="6">
    <location>
        <begin position="1129"/>
        <end position="1154"/>
    </location>
</feature>
<dbReference type="EMBL" id="CAJGYO010000006">
    <property type="protein sequence ID" value="CAD6234685.1"/>
    <property type="molecule type" value="Genomic_DNA"/>
</dbReference>
<dbReference type="OrthoDB" id="660555at2759"/>
<feature type="region of interest" description="Disordered" evidence="6">
    <location>
        <begin position="180"/>
        <end position="200"/>
    </location>
</feature>
<feature type="region of interest" description="Disordered" evidence="6">
    <location>
        <begin position="554"/>
        <end position="584"/>
    </location>
</feature>
<dbReference type="Pfam" id="PF01363">
    <property type="entry name" value="FYVE"/>
    <property type="match status" value="1"/>
</dbReference>
<name>A0A811NZR9_9POAL</name>
<feature type="coiled-coil region" evidence="5">
    <location>
        <begin position="652"/>
        <end position="682"/>
    </location>
</feature>
<keyword evidence="1" id="KW-0479">Metal-binding</keyword>
<feature type="coiled-coil region" evidence="5">
    <location>
        <begin position="984"/>
        <end position="1037"/>
    </location>
</feature>
<accession>A0A811NZR9</accession>
<evidence type="ECO:0000256" key="6">
    <source>
        <dbReference type="SAM" id="MobiDB-lite"/>
    </source>
</evidence>
<dbReference type="PANTHER" id="PTHR47553:SF1">
    <property type="entry name" value="RING_FYVE_PHD ZINC FINGER SUPERFAMILY PROTEIN"/>
    <property type="match status" value="1"/>
</dbReference>
<feature type="region of interest" description="Disordered" evidence="6">
    <location>
        <begin position="1198"/>
        <end position="1263"/>
    </location>
</feature>
<dbReference type="CDD" id="cd00065">
    <property type="entry name" value="FYVE_like_SF"/>
    <property type="match status" value="1"/>
</dbReference>
<feature type="compositionally biased region" description="Polar residues" evidence="6">
    <location>
        <begin position="1214"/>
        <end position="1232"/>
    </location>
</feature>
<proteinExistence type="predicted"/>
<evidence type="ECO:0000313" key="8">
    <source>
        <dbReference type="EMBL" id="CAD6234685.1"/>
    </source>
</evidence>
<evidence type="ECO:0000256" key="2">
    <source>
        <dbReference type="ARBA" id="ARBA00022771"/>
    </source>
</evidence>
<evidence type="ECO:0000259" key="7">
    <source>
        <dbReference type="PROSITE" id="PS50178"/>
    </source>
</evidence>
<keyword evidence="9" id="KW-1185">Reference proteome</keyword>
<dbReference type="SMART" id="SM00064">
    <property type="entry name" value="FYVE"/>
    <property type="match status" value="1"/>
</dbReference>
<keyword evidence="5" id="KW-0175">Coiled coil</keyword>
<feature type="compositionally biased region" description="Gly residues" evidence="6">
    <location>
        <begin position="181"/>
        <end position="196"/>
    </location>
</feature>
<feature type="region of interest" description="Disordered" evidence="6">
    <location>
        <begin position="897"/>
        <end position="925"/>
    </location>
</feature>
<feature type="compositionally biased region" description="Polar residues" evidence="6">
    <location>
        <begin position="61"/>
        <end position="75"/>
    </location>
</feature>
<keyword evidence="3" id="KW-0862">Zinc</keyword>
<feature type="region of interest" description="Disordered" evidence="6">
    <location>
        <begin position="233"/>
        <end position="270"/>
    </location>
</feature>
<dbReference type="PROSITE" id="PS50178">
    <property type="entry name" value="ZF_FYVE"/>
    <property type="match status" value="1"/>
</dbReference>
<dbReference type="SUPFAM" id="SSF57903">
    <property type="entry name" value="FYVE/PHD zinc finger"/>
    <property type="match status" value="1"/>
</dbReference>
<protein>
    <recommendedName>
        <fullName evidence="7">FYVE-type domain-containing protein</fullName>
    </recommendedName>
</protein>
<dbReference type="PANTHER" id="PTHR47553">
    <property type="entry name" value="MYOSIN-11"/>
    <property type="match status" value="1"/>
</dbReference>
<feature type="region of interest" description="Disordered" evidence="6">
    <location>
        <begin position="1340"/>
        <end position="1380"/>
    </location>
</feature>
<sequence>MDMETDPSSASSPSPSLSHAPFVSAEAADARPQLALLVLRRKKFNKPQSPNGVASLKKNGSRNQIRAESQGSVRTPDSGRRGGIPNPSADDSPCWHSFRLTAAGAGHRKCFFSTVAAAVAAPATVLIESFPGAAAALPIRLIEQELFTDVLSLPPSDAAAFLAALGGATEAEWHCGKRQRIGGGRWQPAGAGAGGGSDERVRPAAATAAPAPVPETLVFVRGVDANKATAAAARARPFRTQRQGCAGSGSARRRPSWRGSSQGRTSSTPPRTRLHAFFVKECQKNDHVNLLQAQVGLLAFMRAAGSSLVRTTSQKLATIMENIRLPLMPSMRGATWEVDAPHCQGCSVQFTFFTRKHHCRRCGGVFCNSCTQQRMVLRGQGDSPVRICDPCKKLEEAARYELRYGHRNIAARATTKTTSKPEDEILSEILGGDGVQIQVSGKESLNSEFPGISAISASSSGSSLRRTTANLSMDTNGDERGYHKNNLNNTASVFTPEELRQQAVEEKKRYKTLKSEGKPDEALRVFKLGKELERQAAALELELRKSRRMATKAPNVAAAVSTPTTDNFDESETKRYSAGKRVKKEKNDLASELRDLGWSDADLRDETKAAPMSVEGELSQLLREVAPKSSEGKKTGGIDKSQVNALKRQALLLKREGRLAEAKEELKKAKILEKQLEEQEILGEAEDSDDDLAAIIRNMDDDKHDDIWMDDPNFPVFNFEQILGASNDLAIDGYFDVTDDDKNDPDMAAALKSFGWSEEDDKQLEHHEPVSSSNQDVLKEQVFALKKEAVANRRSGNVAEAMTLLKKAKLFEKDLETEEPESKVASPEGQKTMLAEDVTFAGTTARPVLVHRSKLAIQRELLALKKKALALRREGKVDESEEELKKGSILEKQLEELENASKPPVAKETRNFASNPPYKVEPPSLNLADDGCEPEVTDNDMEDPALLSMLKNMGWEDVDTDSAKRNDKPLISSHLVTQKSSKAKVQLQKELLGIKRKALALRREGKNIEAEEELDKAKVLEQQLAEIEESNNSTASQGVTTAGHQIIENKFDVQHVSSIDATVPTSSVTKMKWDDMLQVHGSEPGISMDTLGDSPSKLQVETTGSKQIHVAKESSDGASSALSWPAYTNSVGSEKGSHSPSELRVGKEPHKTHGDDILTDEILFHKRKAVAFKREGKMAEAREELKLARLLEKHLEGAQQDSMDGGDNCITPAGEQSTVVQQRASSSIQTDGVASAPPAQASKSTRHQKAMSSRDCLKTQRESLAHKRNALKLRREGKIAEADAEFELAKELESQLEESDNQGSSSGGKSGEPNNAMVEDLLDPQIMSALKSIGWSDMDLSMQSSSAQPPKPPQTSPQKVEVKPAITVTSKPQNERSQLEEQIKVEKQKALNLKREGKQTEALEALRSAKRLEKKLSSLS</sequence>
<feature type="compositionally biased region" description="Low complexity" evidence="6">
    <location>
        <begin position="7"/>
        <end position="21"/>
    </location>
</feature>
<dbReference type="SMART" id="SM00028">
    <property type="entry name" value="TPR"/>
    <property type="match status" value="7"/>
</dbReference>
<feature type="region of interest" description="Disordered" evidence="6">
    <location>
        <begin position="1"/>
        <end position="24"/>
    </location>
</feature>
<evidence type="ECO:0000313" key="9">
    <source>
        <dbReference type="Proteomes" id="UP000604825"/>
    </source>
</evidence>
<organism evidence="8 9">
    <name type="scientific">Miscanthus lutarioriparius</name>
    <dbReference type="NCBI Taxonomy" id="422564"/>
    <lineage>
        <taxon>Eukaryota</taxon>
        <taxon>Viridiplantae</taxon>
        <taxon>Streptophyta</taxon>
        <taxon>Embryophyta</taxon>
        <taxon>Tracheophyta</taxon>
        <taxon>Spermatophyta</taxon>
        <taxon>Magnoliopsida</taxon>
        <taxon>Liliopsida</taxon>
        <taxon>Poales</taxon>
        <taxon>Poaceae</taxon>
        <taxon>PACMAD clade</taxon>
        <taxon>Panicoideae</taxon>
        <taxon>Andropogonodae</taxon>
        <taxon>Andropogoneae</taxon>
        <taxon>Saccharinae</taxon>
        <taxon>Miscanthus</taxon>
    </lineage>
</organism>
<dbReference type="InterPro" id="IPR013083">
    <property type="entry name" value="Znf_RING/FYVE/PHD"/>
</dbReference>
<comment type="caution">
    <text evidence="8">The sequence shown here is derived from an EMBL/GenBank/DDBJ whole genome shotgun (WGS) entry which is preliminary data.</text>
</comment>
<gene>
    <name evidence="8" type="ORF">NCGR_LOCUS23150</name>
</gene>
<evidence type="ECO:0000256" key="4">
    <source>
        <dbReference type="PROSITE-ProRule" id="PRU00091"/>
    </source>
</evidence>
<reference evidence="8" key="1">
    <citation type="submission" date="2020-10" db="EMBL/GenBank/DDBJ databases">
        <authorList>
            <person name="Han B."/>
            <person name="Lu T."/>
            <person name="Zhao Q."/>
            <person name="Huang X."/>
            <person name="Zhao Y."/>
        </authorList>
    </citation>
    <scope>NUCLEOTIDE SEQUENCE</scope>
</reference>
<dbReference type="Proteomes" id="UP000604825">
    <property type="component" value="Unassembled WGS sequence"/>
</dbReference>
<keyword evidence="2 4" id="KW-0863">Zinc-finger</keyword>
<evidence type="ECO:0000256" key="3">
    <source>
        <dbReference type="ARBA" id="ARBA00022833"/>
    </source>
</evidence>
<feature type="region of interest" description="Disordered" evidence="6">
    <location>
        <begin position="1292"/>
        <end position="1316"/>
    </location>
</feature>
<feature type="domain" description="FYVE-type" evidence="7">
    <location>
        <begin position="337"/>
        <end position="396"/>
    </location>
</feature>
<dbReference type="InterPro" id="IPR017455">
    <property type="entry name" value="Znf_FYVE-rel"/>
</dbReference>
<evidence type="ECO:0000256" key="5">
    <source>
        <dbReference type="SAM" id="Coils"/>
    </source>
</evidence>
<dbReference type="InterPro" id="IPR011011">
    <property type="entry name" value="Znf_FYVE_PHD"/>
</dbReference>
<dbReference type="InterPro" id="IPR000306">
    <property type="entry name" value="Znf_FYVE"/>
</dbReference>